<evidence type="ECO:0000313" key="2">
    <source>
        <dbReference type="EMBL" id="TWT30470.1"/>
    </source>
</evidence>
<keyword evidence="3" id="KW-1185">Reference proteome</keyword>
<feature type="transmembrane region" description="Helical" evidence="1">
    <location>
        <begin position="93"/>
        <end position="113"/>
    </location>
</feature>
<evidence type="ECO:0000313" key="3">
    <source>
        <dbReference type="Proteomes" id="UP000316714"/>
    </source>
</evidence>
<accession>A0A5C5UXV1</accession>
<gene>
    <name evidence="2" type="ORF">KOR34_50290</name>
</gene>
<dbReference type="Proteomes" id="UP000316714">
    <property type="component" value="Unassembled WGS sequence"/>
</dbReference>
<keyword evidence="1" id="KW-0472">Membrane</keyword>
<feature type="transmembrane region" description="Helical" evidence="1">
    <location>
        <begin position="12"/>
        <end position="32"/>
    </location>
</feature>
<protein>
    <recommendedName>
        <fullName evidence="4">Transmembrane protein</fullName>
    </recommendedName>
</protein>
<name>A0A5C5UXV1_9BACT</name>
<dbReference type="RefSeq" id="WP_146568823.1">
    <property type="nucleotide sequence ID" value="NZ_SIHJ01000005.1"/>
</dbReference>
<proteinExistence type="predicted"/>
<evidence type="ECO:0000256" key="1">
    <source>
        <dbReference type="SAM" id="Phobius"/>
    </source>
</evidence>
<evidence type="ECO:0008006" key="4">
    <source>
        <dbReference type="Google" id="ProtNLM"/>
    </source>
</evidence>
<keyword evidence="1" id="KW-1133">Transmembrane helix</keyword>
<reference evidence="2 3" key="1">
    <citation type="submission" date="2019-02" db="EMBL/GenBank/DDBJ databases">
        <title>Deep-cultivation of Planctomycetes and their phenomic and genomic characterization uncovers novel biology.</title>
        <authorList>
            <person name="Wiegand S."/>
            <person name="Jogler M."/>
            <person name="Boedeker C."/>
            <person name="Pinto D."/>
            <person name="Vollmers J."/>
            <person name="Rivas-Marin E."/>
            <person name="Kohn T."/>
            <person name="Peeters S.H."/>
            <person name="Heuer A."/>
            <person name="Rast P."/>
            <person name="Oberbeckmann S."/>
            <person name="Bunk B."/>
            <person name="Jeske O."/>
            <person name="Meyerdierks A."/>
            <person name="Storesund J.E."/>
            <person name="Kallscheuer N."/>
            <person name="Luecker S."/>
            <person name="Lage O.M."/>
            <person name="Pohl T."/>
            <person name="Merkel B.J."/>
            <person name="Hornburger P."/>
            <person name="Mueller R.-W."/>
            <person name="Bruemmer F."/>
            <person name="Labrenz M."/>
            <person name="Spormann A.M."/>
            <person name="Op Den Camp H."/>
            <person name="Overmann J."/>
            <person name="Amann R."/>
            <person name="Jetten M.S.M."/>
            <person name="Mascher T."/>
            <person name="Medema M.H."/>
            <person name="Devos D.P."/>
            <person name="Kaster A.-K."/>
            <person name="Ovreas L."/>
            <person name="Rohde M."/>
            <person name="Galperin M.Y."/>
            <person name="Jogler C."/>
        </authorList>
    </citation>
    <scope>NUCLEOTIDE SEQUENCE [LARGE SCALE GENOMIC DNA]</scope>
    <source>
        <strain evidence="2 3">KOR34</strain>
    </source>
</reference>
<keyword evidence="1" id="KW-0812">Transmembrane</keyword>
<sequence>MTVNAQRAFGRFGVAVLCGLGAALFMALTLLYPPWLKVECDRYMVLYFSEQREIHTKAFAGFDNLFSGRKRERTWTPPNPPAGTPFTSVEYNVWWTLLVAEWTAIVVAAALAYKQVTQSVEAAAPAEASGGLVAGVAERPAARAK</sequence>
<comment type="caution">
    <text evidence="2">The sequence shown here is derived from an EMBL/GenBank/DDBJ whole genome shotgun (WGS) entry which is preliminary data.</text>
</comment>
<organism evidence="2 3">
    <name type="scientific">Posidoniimonas corsicana</name>
    <dbReference type="NCBI Taxonomy" id="1938618"/>
    <lineage>
        <taxon>Bacteria</taxon>
        <taxon>Pseudomonadati</taxon>
        <taxon>Planctomycetota</taxon>
        <taxon>Planctomycetia</taxon>
        <taxon>Pirellulales</taxon>
        <taxon>Lacipirellulaceae</taxon>
        <taxon>Posidoniimonas</taxon>
    </lineage>
</organism>
<dbReference type="AlphaFoldDB" id="A0A5C5UXV1"/>
<dbReference type="EMBL" id="SIHJ01000005">
    <property type="protein sequence ID" value="TWT30470.1"/>
    <property type="molecule type" value="Genomic_DNA"/>
</dbReference>